<evidence type="ECO:0000259" key="2">
    <source>
        <dbReference type="PROSITE" id="PS50128"/>
    </source>
</evidence>
<dbReference type="InterPro" id="IPR000061">
    <property type="entry name" value="Surp"/>
</dbReference>
<gene>
    <name evidence="3" type="ORF">DAKH74_015610</name>
</gene>
<reference evidence="3 4" key="1">
    <citation type="journal article" date="2023" name="Elife">
        <title>Identification of key yeast species and microbe-microbe interactions impacting larval growth of Drosophila in the wild.</title>
        <authorList>
            <person name="Mure A."/>
            <person name="Sugiura Y."/>
            <person name="Maeda R."/>
            <person name="Honda K."/>
            <person name="Sakurai N."/>
            <person name="Takahashi Y."/>
            <person name="Watada M."/>
            <person name="Katoh T."/>
            <person name="Gotoh A."/>
            <person name="Gotoh Y."/>
            <person name="Taniguchi I."/>
            <person name="Nakamura K."/>
            <person name="Hayashi T."/>
            <person name="Katayama T."/>
            <person name="Uemura T."/>
            <person name="Hattori Y."/>
        </authorList>
    </citation>
    <scope>NUCLEOTIDE SEQUENCE [LARGE SCALE GENOMIC DNA]</scope>
    <source>
        <strain evidence="3 4">KH-74</strain>
    </source>
</reference>
<feature type="domain" description="SURP motif" evidence="2">
    <location>
        <begin position="9"/>
        <end position="49"/>
    </location>
</feature>
<dbReference type="GO" id="GO:0003723">
    <property type="term" value="F:RNA binding"/>
    <property type="evidence" value="ECO:0007669"/>
    <property type="project" value="InterPro"/>
</dbReference>
<dbReference type="SUPFAM" id="SSF109905">
    <property type="entry name" value="Surp module (SWAP domain)"/>
    <property type="match status" value="2"/>
</dbReference>
<organism evidence="3 4">
    <name type="scientific">Maudiozyma humilis</name>
    <name type="common">Sour dough yeast</name>
    <name type="synonym">Kazachstania humilis</name>
    <dbReference type="NCBI Taxonomy" id="51915"/>
    <lineage>
        <taxon>Eukaryota</taxon>
        <taxon>Fungi</taxon>
        <taxon>Dikarya</taxon>
        <taxon>Ascomycota</taxon>
        <taxon>Saccharomycotina</taxon>
        <taxon>Saccharomycetes</taxon>
        <taxon>Saccharomycetales</taxon>
        <taxon>Saccharomycetaceae</taxon>
        <taxon>Maudiozyma</taxon>
    </lineage>
</organism>
<dbReference type="GO" id="GO:0005686">
    <property type="term" value="C:U2 snRNP"/>
    <property type="evidence" value="ECO:0007669"/>
    <property type="project" value="TreeGrafter"/>
</dbReference>
<comment type="caution">
    <text evidence="3">The sequence shown here is derived from an EMBL/GenBank/DDBJ whole genome shotgun (WGS) entry which is preliminary data.</text>
</comment>
<evidence type="ECO:0000313" key="4">
    <source>
        <dbReference type="Proteomes" id="UP001377567"/>
    </source>
</evidence>
<name>A0AAV5RU37_MAUHU</name>
<proteinExistence type="predicted"/>
<dbReference type="Proteomes" id="UP001377567">
    <property type="component" value="Unassembled WGS sequence"/>
</dbReference>
<dbReference type="GO" id="GO:0000381">
    <property type="term" value="P:regulation of alternative mRNA splicing, via spliceosome"/>
    <property type="evidence" value="ECO:0007669"/>
    <property type="project" value="TreeGrafter"/>
</dbReference>
<dbReference type="GO" id="GO:0071013">
    <property type="term" value="C:catalytic step 2 spliceosome"/>
    <property type="evidence" value="ECO:0007669"/>
    <property type="project" value="TreeGrafter"/>
</dbReference>
<dbReference type="PANTHER" id="PTHR15316:SF1">
    <property type="entry name" value="SPLICING FACTOR 3A SUBUNIT 1"/>
    <property type="match status" value="1"/>
</dbReference>
<dbReference type="GO" id="GO:0071004">
    <property type="term" value="C:U2-type prespliceosome"/>
    <property type="evidence" value="ECO:0007669"/>
    <property type="project" value="TreeGrafter"/>
</dbReference>
<feature type="region of interest" description="Disordered" evidence="1">
    <location>
        <begin position="272"/>
        <end position="314"/>
    </location>
</feature>
<protein>
    <submittedName>
        <fullName evidence="3">Prp21 protein</fullName>
    </submittedName>
</protein>
<keyword evidence="4" id="KW-1185">Reference proteome</keyword>
<dbReference type="InterPro" id="IPR045146">
    <property type="entry name" value="SF3A1"/>
</dbReference>
<dbReference type="Pfam" id="PF01805">
    <property type="entry name" value="Surp"/>
    <property type="match status" value="2"/>
</dbReference>
<evidence type="ECO:0000313" key="3">
    <source>
        <dbReference type="EMBL" id="GMM54945.1"/>
    </source>
</evidence>
<dbReference type="GO" id="GO:0045292">
    <property type="term" value="P:mRNA cis splicing, via spliceosome"/>
    <property type="evidence" value="ECO:0007669"/>
    <property type="project" value="InterPro"/>
</dbReference>
<feature type="compositionally biased region" description="Basic and acidic residues" evidence="1">
    <location>
        <begin position="274"/>
        <end position="288"/>
    </location>
</feature>
<dbReference type="AlphaFoldDB" id="A0AAV5RU37"/>
<dbReference type="PROSITE" id="PS50128">
    <property type="entry name" value="SURP"/>
    <property type="match status" value="1"/>
</dbReference>
<dbReference type="EMBL" id="BTGD01000003">
    <property type="protein sequence ID" value="GMM54945.1"/>
    <property type="molecule type" value="Genomic_DNA"/>
</dbReference>
<dbReference type="SMART" id="SM00648">
    <property type="entry name" value="SWAP"/>
    <property type="match status" value="2"/>
</dbReference>
<feature type="compositionally biased region" description="Basic and acidic residues" evidence="1">
    <location>
        <begin position="299"/>
        <end position="308"/>
    </location>
</feature>
<evidence type="ECO:0000256" key="1">
    <source>
        <dbReference type="SAM" id="MobiDB-lite"/>
    </source>
</evidence>
<dbReference type="Gene3D" id="1.10.10.790">
    <property type="entry name" value="Surp module"/>
    <property type="match status" value="2"/>
</dbReference>
<sequence>MLNPEIKESIEKTYQYVRDHGKGLEAKLLKESSEQFPFLDPLDENHSYYLSLFKNTQNDQETKGDDDSAPPQPPAFIFSQYDSDQTIDAVDLEVIKKTAEFVIMTQKSQGKTDATGTDGIIQTIIEKYKEDEKFKFLDANHKLYPIFRQFLEQYSTIVFNYKKNVVPQHKLLQRCLQRAAFKEYQNYLIESNDNKKRTLKLRFAAINWIDIGNAKDTTISLTQYFPTTDNDKDSSTADFKIPLNFKDISQNSISNNLTIKSLNIYFADQNSQKEGTKDMDAKTKKINESTKTPKRKGKVVREAGETRLKRNKKK</sequence>
<dbReference type="InterPro" id="IPR035967">
    <property type="entry name" value="SWAP/Surp_sf"/>
</dbReference>
<dbReference type="PANTHER" id="PTHR15316">
    <property type="entry name" value="SPLICEOSOME ASSOCIATED PROTEIN 114/SWAP SPLICING FACTOR-RELATED"/>
    <property type="match status" value="1"/>
</dbReference>
<accession>A0AAV5RU37</accession>